<proteinExistence type="predicted"/>
<name>A0A4V1LPV6_9BACT</name>
<dbReference type="AlphaFoldDB" id="A0A4V1LPV6"/>
<dbReference type="Proteomes" id="UP000290191">
    <property type="component" value="Unassembled WGS sequence"/>
</dbReference>
<protein>
    <recommendedName>
        <fullName evidence="3">DUF2249 domain-containing protein</fullName>
    </recommendedName>
</protein>
<dbReference type="EMBL" id="PDKO01000008">
    <property type="protein sequence ID" value="RXJ62528.1"/>
    <property type="molecule type" value="Genomic_DNA"/>
</dbReference>
<evidence type="ECO:0000313" key="2">
    <source>
        <dbReference type="Proteomes" id="UP000290191"/>
    </source>
</evidence>
<keyword evidence="2" id="KW-1185">Reference proteome</keyword>
<reference evidence="1 2" key="1">
    <citation type="submission" date="2017-10" db="EMBL/GenBank/DDBJ databases">
        <title>Genomics of the genus Arcobacter.</title>
        <authorList>
            <person name="Perez-Cataluna A."/>
            <person name="Figueras M.J."/>
        </authorList>
    </citation>
    <scope>NUCLEOTIDE SEQUENCE [LARGE SCALE GENOMIC DNA]</scope>
    <source>
        <strain evidence="1 2">DSM 24636</strain>
    </source>
</reference>
<gene>
    <name evidence="1" type="ORF">CRV06_10325</name>
</gene>
<accession>A0A4V1LPV6</accession>
<sequence length="106" mass="11847">MEKIEVLGSTVDFYKEIKNGLSIYSFDTSMCVPPDPMVNAMAGLQLLDENSQLIMINHKSPAGLFPKIEQDFNFVQEYTSDGKVKVIFTKKSNVSNTDFLQNSCNG</sequence>
<organism evidence="1 2">
    <name type="scientific">Halarcobacter anaerophilus</name>
    <dbReference type="NCBI Taxonomy" id="877500"/>
    <lineage>
        <taxon>Bacteria</taxon>
        <taxon>Pseudomonadati</taxon>
        <taxon>Campylobacterota</taxon>
        <taxon>Epsilonproteobacteria</taxon>
        <taxon>Campylobacterales</taxon>
        <taxon>Arcobacteraceae</taxon>
        <taxon>Halarcobacter</taxon>
    </lineage>
</organism>
<dbReference type="OrthoDB" id="14666at2"/>
<evidence type="ECO:0000313" key="1">
    <source>
        <dbReference type="EMBL" id="RXJ62528.1"/>
    </source>
</evidence>
<comment type="caution">
    <text evidence="1">The sequence shown here is derived from an EMBL/GenBank/DDBJ whole genome shotgun (WGS) entry which is preliminary data.</text>
</comment>
<evidence type="ECO:0008006" key="3">
    <source>
        <dbReference type="Google" id="ProtNLM"/>
    </source>
</evidence>
<dbReference type="STRING" id="877500.GCA_000935065_00988"/>
<dbReference type="RefSeq" id="WP_129082413.1">
    <property type="nucleotide sequence ID" value="NZ_CP041070.1"/>
</dbReference>